<dbReference type="AlphaFoldDB" id="A0A107F9R4"/>
<dbReference type="SUPFAM" id="SSF53649">
    <property type="entry name" value="Alkaline phosphatase-like"/>
    <property type="match status" value="1"/>
</dbReference>
<evidence type="ECO:0000313" key="1">
    <source>
        <dbReference type="EMBL" id="KWE03132.1"/>
    </source>
</evidence>
<evidence type="ECO:0000313" key="2">
    <source>
        <dbReference type="Proteomes" id="UP000062998"/>
    </source>
</evidence>
<dbReference type="InterPro" id="IPR002591">
    <property type="entry name" value="Phosphodiest/P_Trfase"/>
</dbReference>
<dbReference type="Proteomes" id="UP000062998">
    <property type="component" value="Unassembled WGS sequence"/>
</dbReference>
<name>A0A107F9R4_9BURK</name>
<proteinExistence type="predicted"/>
<sequence>MTTSNALKLLVLGIDGASATVLDDLIARDRLPNFKALRARAASGVLQSTFPPHTAPGWASMFTGVEPGEHGIYQFWSTQAGDYSARGMNVGDYGREPVWRTLERHGYRVGVYNVPMTHPPAPLRDGYMVSWPLSKTLRYTEPPELMSELAAAGLHYHSDIVTMYRGQDDYVERARRFIDDRARTCLHLQQHRPVDALFVVFTEIDRVSHYYWGEDAHPGPDVERIYADVDRALGTLLELVDDDTLFVVASDHGFGRCDADFNVHELLEQHGLLATEFAPAGAGGQLANDDATQRAWFDSPVHYRRTVAWAQTRFYMPTPGCFGLNANLKGRDAHGTLDADTLPDAERALADALATVVDAHGQPWFRLEKREHVYRGARLADAPDYLLIPRDFSVMPTPNLTGAIWSEPAQRGVHRPDGIVFVAGPAFPRGAALFARIEDIYPTILAHLGLPVPDRLDGHWLVEPGGDVAREAAQQHAGGRRMTDAESAFMDSQLQQIGYF</sequence>
<dbReference type="OrthoDB" id="9771966at2"/>
<gene>
    <name evidence="1" type="ORF">WL73_15345</name>
</gene>
<dbReference type="GO" id="GO:0016787">
    <property type="term" value="F:hydrolase activity"/>
    <property type="evidence" value="ECO:0007669"/>
    <property type="project" value="UniProtKB-ARBA"/>
</dbReference>
<evidence type="ECO:0008006" key="3">
    <source>
        <dbReference type="Google" id="ProtNLM"/>
    </source>
</evidence>
<dbReference type="PANTHER" id="PTHR10151">
    <property type="entry name" value="ECTONUCLEOTIDE PYROPHOSPHATASE/PHOSPHODIESTERASE"/>
    <property type="match status" value="1"/>
</dbReference>
<protein>
    <recommendedName>
        <fullName evidence="3">Phosphodiesterase</fullName>
    </recommendedName>
</protein>
<dbReference type="EMBL" id="LPIX01000057">
    <property type="protein sequence ID" value="KWE03132.1"/>
    <property type="molecule type" value="Genomic_DNA"/>
</dbReference>
<reference evidence="1 2" key="1">
    <citation type="submission" date="2015-11" db="EMBL/GenBank/DDBJ databases">
        <title>Expanding the genomic diversity of Burkholderia species for the development of highly accurate diagnostics.</title>
        <authorList>
            <person name="Sahl J."/>
            <person name="Keim P."/>
            <person name="Wagner D."/>
        </authorList>
    </citation>
    <scope>NUCLEOTIDE SEQUENCE [LARGE SCALE GENOMIC DNA]</scope>
    <source>
        <strain evidence="1 2">MSMB2167WGS</strain>
    </source>
</reference>
<dbReference type="Gene3D" id="3.40.720.10">
    <property type="entry name" value="Alkaline Phosphatase, subunit A"/>
    <property type="match status" value="1"/>
</dbReference>
<dbReference type="RefSeq" id="WP_060325065.1">
    <property type="nucleotide sequence ID" value="NZ_LPIU01000016.1"/>
</dbReference>
<dbReference type="InterPro" id="IPR017850">
    <property type="entry name" value="Alkaline_phosphatase_core_sf"/>
</dbReference>
<accession>A0A107F9R4</accession>
<comment type="caution">
    <text evidence="1">The sequence shown here is derived from an EMBL/GenBank/DDBJ whole genome shotgun (WGS) entry which is preliminary data.</text>
</comment>
<dbReference type="Pfam" id="PF01663">
    <property type="entry name" value="Phosphodiest"/>
    <property type="match status" value="1"/>
</dbReference>
<organism evidence="1 2">
    <name type="scientific">Burkholderia ubonensis</name>
    <dbReference type="NCBI Taxonomy" id="101571"/>
    <lineage>
        <taxon>Bacteria</taxon>
        <taxon>Pseudomonadati</taxon>
        <taxon>Pseudomonadota</taxon>
        <taxon>Betaproteobacteria</taxon>
        <taxon>Burkholderiales</taxon>
        <taxon>Burkholderiaceae</taxon>
        <taxon>Burkholderia</taxon>
        <taxon>Burkholderia cepacia complex</taxon>
    </lineage>
</organism>
<dbReference type="PANTHER" id="PTHR10151:SF120">
    <property type="entry name" value="BIS(5'-ADENOSYL)-TRIPHOSPHATASE"/>
    <property type="match status" value="1"/>
</dbReference>